<sequence length="123" mass="14291">MKKKRTLWQDAAKFRQGWWTPVKDQGYALCMKLSTDRQLWLDQLYVACMGISRGWGCYLVTYIFLLALGLPQHNTTHTLAGGLTLFLIGFNPYRVFWRNVFVDRPRHQTLQPAKPDMNATLPS</sequence>
<feature type="transmembrane region" description="Helical" evidence="1">
    <location>
        <begin position="44"/>
        <end position="67"/>
    </location>
</feature>
<evidence type="ECO:0000313" key="2">
    <source>
        <dbReference type="EMBL" id="TWI57462.1"/>
    </source>
</evidence>
<keyword evidence="1" id="KW-1133">Transmembrane helix</keyword>
<keyword evidence="3" id="KW-1185">Reference proteome</keyword>
<dbReference type="RefSeq" id="WP_145138015.1">
    <property type="nucleotide sequence ID" value="NZ_VLKY01000002.1"/>
</dbReference>
<evidence type="ECO:0000313" key="3">
    <source>
        <dbReference type="Proteomes" id="UP000316905"/>
    </source>
</evidence>
<accession>A0A562QL25</accession>
<reference evidence="2 3" key="1">
    <citation type="journal article" date="2015" name="Stand. Genomic Sci.">
        <title>Genomic Encyclopedia of Bacterial and Archaeal Type Strains, Phase III: the genomes of soil and plant-associated and newly described type strains.</title>
        <authorList>
            <person name="Whitman W.B."/>
            <person name="Woyke T."/>
            <person name="Klenk H.P."/>
            <person name="Zhou Y."/>
            <person name="Lilburn T.G."/>
            <person name="Beck B.J."/>
            <person name="De Vos P."/>
            <person name="Vandamme P."/>
            <person name="Eisen J.A."/>
            <person name="Garrity G."/>
            <person name="Hugenholtz P."/>
            <person name="Kyrpides N.C."/>
        </authorList>
    </citation>
    <scope>NUCLEOTIDE SEQUENCE [LARGE SCALE GENOMIC DNA]</scope>
    <source>
        <strain evidence="2 3">CGMCC 1.6858</strain>
    </source>
</reference>
<feature type="transmembrane region" description="Helical" evidence="1">
    <location>
        <begin position="79"/>
        <end position="97"/>
    </location>
</feature>
<dbReference type="EMBL" id="VLKY01000002">
    <property type="protein sequence ID" value="TWI57462.1"/>
    <property type="molecule type" value="Genomic_DNA"/>
</dbReference>
<dbReference type="Proteomes" id="UP000316905">
    <property type="component" value="Unassembled WGS sequence"/>
</dbReference>
<dbReference type="AlphaFoldDB" id="A0A562QL25"/>
<name>A0A562QL25_9PSED</name>
<gene>
    <name evidence="2" type="ORF">IQ22_00678</name>
</gene>
<keyword evidence="1" id="KW-0812">Transmembrane</keyword>
<evidence type="ECO:0000256" key="1">
    <source>
        <dbReference type="SAM" id="Phobius"/>
    </source>
</evidence>
<keyword evidence="1" id="KW-0472">Membrane</keyword>
<proteinExistence type="predicted"/>
<organism evidence="2 3">
    <name type="scientific">Pseudomonas duriflava</name>
    <dbReference type="NCBI Taxonomy" id="459528"/>
    <lineage>
        <taxon>Bacteria</taxon>
        <taxon>Pseudomonadati</taxon>
        <taxon>Pseudomonadota</taxon>
        <taxon>Gammaproteobacteria</taxon>
        <taxon>Pseudomonadales</taxon>
        <taxon>Pseudomonadaceae</taxon>
        <taxon>Pseudomonas</taxon>
    </lineage>
</organism>
<comment type="caution">
    <text evidence="2">The sequence shown here is derived from an EMBL/GenBank/DDBJ whole genome shotgun (WGS) entry which is preliminary data.</text>
</comment>
<protein>
    <submittedName>
        <fullName evidence="2">Uncharacterized protein</fullName>
    </submittedName>
</protein>